<proteinExistence type="predicted"/>
<reference evidence="1" key="1">
    <citation type="submission" date="2022-09" db="EMBL/GenBank/DDBJ databases">
        <title>A Global Phylogenomic Analysis of the Shiitake Genus Lentinula.</title>
        <authorList>
            <consortium name="DOE Joint Genome Institute"/>
            <person name="Sierra-Patev S."/>
            <person name="Min B."/>
            <person name="Naranjo-Ortiz M."/>
            <person name="Looney B."/>
            <person name="Konkel Z."/>
            <person name="Slot J.C."/>
            <person name="Sakamoto Y."/>
            <person name="Steenwyk J.L."/>
            <person name="Rokas A."/>
            <person name="Carro J."/>
            <person name="Camarero S."/>
            <person name="Ferreira P."/>
            <person name="Molpeceres G."/>
            <person name="Ruiz-Duenas F.J."/>
            <person name="Serrano A."/>
            <person name="Henrissat B."/>
            <person name="Drula E."/>
            <person name="Hughes K.W."/>
            <person name="Mata J.L."/>
            <person name="Ishikawa N.K."/>
            <person name="Vargas-Isla R."/>
            <person name="Ushijima S."/>
            <person name="Smith C.A."/>
            <person name="Ahrendt S."/>
            <person name="Andreopoulos W."/>
            <person name="He G."/>
            <person name="Labutti K."/>
            <person name="Lipzen A."/>
            <person name="Ng V."/>
            <person name="Riley R."/>
            <person name="Sandor L."/>
            <person name="Barry K."/>
            <person name="Martinez A.T."/>
            <person name="Xiao Y."/>
            <person name="Gibbons J.G."/>
            <person name="Terashima K."/>
            <person name="Grigoriev I.V."/>
            <person name="Hibbett D.S."/>
        </authorList>
    </citation>
    <scope>NUCLEOTIDE SEQUENCE</scope>
    <source>
        <strain evidence="1">TMI1499</strain>
    </source>
</reference>
<keyword evidence="2" id="KW-1185">Reference proteome</keyword>
<evidence type="ECO:0000313" key="2">
    <source>
        <dbReference type="Proteomes" id="UP001163835"/>
    </source>
</evidence>
<sequence length="248" mass="27443">MAPDVEATSTETNEVCALSAFYRNPSLTLHPPFVQFAISILMVRRSELIGGEIYDEFDAGGAHGKPYIHQCSGPAPNVQVFKIPQGPIQKTLANVKSLSFFRSRSVPHTLPDEKEASTFTEKSTSKAGMDDLKQSEQDEHQRNNVIKTTNNPGSPLAIEALLLDRKRYLVAVSTWTAGSSDMNRTVPKGKFKSIKKSYSHLTELIVTALLGVFPSVVQSPTRSQSRKEKEVDERHDDDLDLTLVKTLT</sequence>
<gene>
    <name evidence="1" type="ORF">F5876DRAFT_79468</name>
</gene>
<dbReference type="EMBL" id="MU795282">
    <property type="protein sequence ID" value="KAJ3807710.1"/>
    <property type="molecule type" value="Genomic_DNA"/>
</dbReference>
<name>A0ACC1TSH2_9AGAR</name>
<protein>
    <submittedName>
        <fullName evidence="1">Uncharacterized protein</fullName>
    </submittedName>
</protein>
<comment type="caution">
    <text evidence="1">The sequence shown here is derived from an EMBL/GenBank/DDBJ whole genome shotgun (WGS) entry which is preliminary data.</text>
</comment>
<evidence type="ECO:0000313" key="1">
    <source>
        <dbReference type="EMBL" id="KAJ3807710.1"/>
    </source>
</evidence>
<dbReference type="Proteomes" id="UP001163835">
    <property type="component" value="Unassembled WGS sequence"/>
</dbReference>
<accession>A0ACC1TSH2</accession>
<organism evidence="1 2">
    <name type="scientific">Lentinula aff. lateritia</name>
    <dbReference type="NCBI Taxonomy" id="2804960"/>
    <lineage>
        <taxon>Eukaryota</taxon>
        <taxon>Fungi</taxon>
        <taxon>Dikarya</taxon>
        <taxon>Basidiomycota</taxon>
        <taxon>Agaricomycotina</taxon>
        <taxon>Agaricomycetes</taxon>
        <taxon>Agaricomycetidae</taxon>
        <taxon>Agaricales</taxon>
        <taxon>Marasmiineae</taxon>
        <taxon>Omphalotaceae</taxon>
        <taxon>Lentinula</taxon>
    </lineage>
</organism>